<evidence type="ECO:0000256" key="1">
    <source>
        <dbReference type="SAM" id="MobiDB-lite"/>
    </source>
</evidence>
<evidence type="ECO:0000313" key="3">
    <source>
        <dbReference type="EMBL" id="KAK2626740.1"/>
    </source>
</evidence>
<keyword evidence="2" id="KW-0812">Transmembrane</keyword>
<name>A0AAD9SZW1_9HELO</name>
<proteinExistence type="predicted"/>
<organism evidence="3 4">
    <name type="scientific">Diplocarpon rosae</name>
    <dbReference type="NCBI Taxonomy" id="946125"/>
    <lineage>
        <taxon>Eukaryota</taxon>
        <taxon>Fungi</taxon>
        <taxon>Dikarya</taxon>
        <taxon>Ascomycota</taxon>
        <taxon>Pezizomycotina</taxon>
        <taxon>Leotiomycetes</taxon>
        <taxon>Helotiales</taxon>
        <taxon>Drepanopezizaceae</taxon>
        <taxon>Diplocarpon</taxon>
    </lineage>
</organism>
<feature type="transmembrane region" description="Helical" evidence="2">
    <location>
        <begin position="221"/>
        <end position="241"/>
    </location>
</feature>
<dbReference type="Proteomes" id="UP001285354">
    <property type="component" value="Unassembled WGS sequence"/>
</dbReference>
<accession>A0AAD9SZW1</accession>
<evidence type="ECO:0000256" key="2">
    <source>
        <dbReference type="SAM" id="Phobius"/>
    </source>
</evidence>
<gene>
    <name evidence="3" type="ORF">QTJ16_003915</name>
</gene>
<feature type="region of interest" description="Disordered" evidence="1">
    <location>
        <begin position="170"/>
        <end position="195"/>
    </location>
</feature>
<reference evidence="3" key="1">
    <citation type="submission" date="2023-06" db="EMBL/GenBank/DDBJ databases">
        <title>Draft genome of Marssonina rosae.</title>
        <authorList>
            <person name="Cheng Q."/>
        </authorList>
    </citation>
    <scope>NUCLEOTIDE SEQUENCE</scope>
    <source>
        <strain evidence="3">R4</strain>
    </source>
</reference>
<keyword evidence="2" id="KW-0472">Membrane</keyword>
<evidence type="ECO:0000313" key="4">
    <source>
        <dbReference type="Proteomes" id="UP001285354"/>
    </source>
</evidence>
<feature type="region of interest" description="Disordered" evidence="1">
    <location>
        <begin position="107"/>
        <end position="130"/>
    </location>
</feature>
<feature type="compositionally biased region" description="Low complexity" evidence="1">
    <location>
        <begin position="107"/>
        <end position="122"/>
    </location>
</feature>
<protein>
    <submittedName>
        <fullName evidence="3">Uncharacterized protein</fullName>
    </submittedName>
</protein>
<keyword evidence="2" id="KW-1133">Transmembrane helix</keyword>
<sequence>MAMAFLTSESVGEAVDIRRRHGGSYRGPIVAGRDHDVLKSESESDSQDESSAPPPPVQKQFQSLAPASAPRTITLSVVSSTPAGAVTTPAIAAPLVPAVIVSESTTSTRTLLSSSRTPSSSSALPVDSGLPSSLMISTTATLLMSSAVPALVPTAESGADKADLLSLPLPSSTTTASSSMATESGSTTTTSPSNAMAEISISTSTSLPSSKLRVTPGVETVIITTSIVAILALLIFLGWACHRKHRQQNNDGNSTGSSSTGSSRGASEASLRQGAPPTGPLPKYNPPTMQEKFVPIEDPFADPKRYSSLTNNAVDRQERLGLVRTDLLAPRELSGGLMRAATLRQANPADTNMRYNRSNDDNTMDGLGLAGLGLDPPMRTVWPTGRDDSPTVPPLNTEAGGQWDSSRKVAMF</sequence>
<dbReference type="EMBL" id="JAUBYV010000005">
    <property type="protein sequence ID" value="KAK2626740.1"/>
    <property type="molecule type" value="Genomic_DNA"/>
</dbReference>
<feature type="region of interest" description="Disordered" evidence="1">
    <location>
        <begin position="19"/>
        <end position="65"/>
    </location>
</feature>
<feature type="region of interest" description="Disordered" evidence="1">
    <location>
        <begin position="246"/>
        <end position="290"/>
    </location>
</feature>
<dbReference type="AlphaFoldDB" id="A0AAD9SZW1"/>
<feature type="compositionally biased region" description="Low complexity" evidence="1">
    <location>
        <begin position="252"/>
        <end position="270"/>
    </location>
</feature>
<comment type="caution">
    <text evidence="3">The sequence shown here is derived from an EMBL/GenBank/DDBJ whole genome shotgun (WGS) entry which is preliminary data.</text>
</comment>
<keyword evidence="4" id="KW-1185">Reference proteome</keyword>
<feature type="compositionally biased region" description="Basic and acidic residues" evidence="1">
    <location>
        <begin position="32"/>
        <end position="42"/>
    </location>
</feature>
<feature type="region of interest" description="Disordered" evidence="1">
    <location>
        <begin position="385"/>
        <end position="412"/>
    </location>
</feature>